<reference evidence="2 3" key="1">
    <citation type="journal article" date="2018" name="Sci. Rep.">
        <title>Extensive genomic diversity among Mycobacterium marinum strains revealed by whole genome sequencing.</title>
        <authorList>
            <person name="Das S."/>
            <person name="Pettersson B.M."/>
            <person name="Behra P.R."/>
            <person name="Mallick A."/>
            <person name="Cheramie M."/>
            <person name="Ramesh M."/>
            <person name="Shirreff L."/>
            <person name="DuCote T."/>
            <person name="Dasgupta S."/>
            <person name="Ennis D.G."/>
            <person name="Kirsebom L.A."/>
        </authorList>
    </citation>
    <scope>NUCLEOTIDE SEQUENCE [LARGE SCALE GENOMIC DNA]</scope>
    <source>
        <strain evidence="2 3">Davis1</strain>
    </source>
</reference>
<dbReference type="RefSeq" id="WP_219811834.1">
    <property type="nucleotide sequence ID" value="NZ_PQBL01000029.1"/>
</dbReference>
<evidence type="ECO:0000256" key="1">
    <source>
        <dbReference type="SAM" id="MobiDB-lite"/>
    </source>
</evidence>
<feature type="region of interest" description="Disordered" evidence="1">
    <location>
        <begin position="1"/>
        <end position="81"/>
    </location>
</feature>
<proteinExistence type="predicted"/>
<dbReference type="AlphaFoldDB" id="A0A2Z5YF99"/>
<comment type="caution">
    <text evidence="2">The sequence shown here is derived from an EMBL/GenBank/DDBJ whole genome shotgun (WGS) entry which is preliminary data.</text>
</comment>
<accession>A0A2Z5YF99</accession>
<sequence>MTHITESRAITNHAAMGRPTSAGTDRTYPTAREVLGAGIDRADGHKELAEAKSTWDSEGGAADPRTTQVGASNGPLMPRAH</sequence>
<gene>
    <name evidence="2" type="ORF">DAVIS_04716</name>
</gene>
<dbReference type="Proteomes" id="UP000257451">
    <property type="component" value="Unassembled WGS sequence"/>
</dbReference>
<evidence type="ECO:0000313" key="2">
    <source>
        <dbReference type="EMBL" id="RFZ34603.1"/>
    </source>
</evidence>
<name>A0A2Z5YF99_MYCMR</name>
<dbReference type="EMBL" id="PEDF01000177">
    <property type="protein sequence ID" value="RFZ34603.1"/>
    <property type="molecule type" value="Genomic_DNA"/>
</dbReference>
<evidence type="ECO:0000313" key="3">
    <source>
        <dbReference type="Proteomes" id="UP000257451"/>
    </source>
</evidence>
<organism evidence="2 3">
    <name type="scientific">Mycobacterium marinum</name>
    <dbReference type="NCBI Taxonomy" id="1781"/>
    <lineage>
        <taxon>Bacteria</taxon>
        <taxon>Bacillati</taxon>
        <taxon>Actinomycetota</taxon>
        <taxon>Actinomycetes</taxon>
        <taxon>Mycobacteriales</taxon>
        <taxon>Mycobacteriaceae</taxon>
        <taxon>Mycobacterium</taxon>
        <taxon>Mycobacterium ulcerans group</taxon>
    </lineage>
</organism>
<protein>
    <submittedName>
        <fullName evidence="2">Uncharacterized protein</fullName>
    </submittedName>
</protein>
<feature type="compositionally biased region" description="Basic and acidic residues" evidence="1">
    <location>
        <begin position="40"/>
        <end position="55"/>
    </location>
</feature>